<name>A0A5B9D644_9ARCH</name>
<dbReference type="EMBL" id="CP042905">
    <property type="protein sequence ID" value="QEE14463.1"/>
    <property type="molecule type" value="Genomic_DNA"/>
</dbReference>
<proteinExistence type="predicted"/>
<dbReference type="RefSeq" id="WP_147661416.1">
    <property type="nucleotide sequence ID" value="NZ_CP042905.2"/>
</dbReference>
<organism evidence="2 3">
    <name type="scientific">Promethearchaeum syntrophicum</name>
    <dbReference type="NCBI Taxonomy" id="2594042"/>
    <lineage>
        <taxon>Archaea</taxon>
        <taxon>Promethearchaeati</taxon>
        <taxon>Promethearchaeota</taxon>
        <taxon>Promethearchaeia</taxon>
        <taxon>Promethearchaeales</taxon>
        <taxon>Promethearchaeaceae</taxon>
        <taxon>Promethearchaeum</taxon>
    </lineage>
</organism>
<keyword evidence="3" id="KW-1185">Reference proteome</keyword>
<feature type="domain" description="HFX-2341-like N-terminal" evidence="1">
    <location>
        <begin position="3"/>
        <end position="116"/>
    </location>
</feature>
<dbReference type="InterPro" id="IPR046260">
    <property type="entry name" value="HFX_2341-like_N"/>
</dbReference>
<dbReference type="GeneID" id="41328279"/>
<dbReference type="Pfam" id="PF19810">
    <property type="entry name" value="HFX_2341_N"/>
    <property type="match status" value="1"/>
</dbReference>
<evidence type="ECO:0000313" key="3">
    <source>
        <dbReference type="Proteomes" id="UP000321408"/>
    </source>
</evidence>
<reference evidence="2 3" key="2">
    <citation type="journal article" date="2024" name="Int. J. Syst. Evol. Microbiol.">
        <title>Promethearchaeum syntrophicum gen. nov., sp. nov., an anaerobic, obligately syntrophic archaeon, the first isolate of the lineage 'Asgard' archaea, and proposal of the new archaeal phylum Promethearchaeota phyl. nov. and kingdom Promethearchaeati regn. nov.</title>
        <authorList>
            <person name="Imachi H."/>
            <person name="Nobu M.K."/>
            <person name="Kato S."/>
            <person name="Takaki Y."/>
            <person name="Miyazaki M."/>
            <person name="Miyata M."/>
            <person name="Ogawara M."/>
            <person name="Saito Y."/>
            <person name="Sakai S."/>
            <person name="Tahara Y.O."/>
            <person name="Takano Y."/>
            <person name="Tasumi E."/>
            <person name="Uematsu K."/>
            <person name="Yoshimura T."/>
            <person name="Itoh T."/>
            <person name="Ohkuma M."/>
            <person name="Takai K."/>
        </authorList>
    </citation>
    <scope>NUCLEOTIDE SEQUENCE [LARGE SCALE GENOMIC DNA]</scope>
    <source>
        <strain evidence="2 3">MK-D1</strain>
    </source>
</reference>
<accession>A0A5B9D644</accession>
<gene>
    <name evidence="2" type="ORF">DSAG12_00276</name>
</gene>
<evidence type="ECO:0000313" key="2">
    <source>
        <dbReference type="EMBL" id="QEE14463.1"/>
    </source>
</evidence>
<sequence length="269" mass="31815">MRKIHITYNAQEKKRITEPILSSKPDVLYYICHQGEIEDIFLNYKKMNLETIKNNLENCIIIENFVDYVNYYDIIGNLAKIISSENAKSTEEDISFTINMGTGSKMVAVANLDAGRLWDNIKLIYPYSLDYNPNEESTHSGILISAEPPKFKFEKPPLDLIKAMQILYWLMKHDKFDRERDFVLQRDWQEAIYRTYKIRSVKKNINPRKQDSSEKISILRRFIGPLTDKWGFIYRKKQGRDYKVFFTDAGIKIVLVFMNYDYGINFHTK</sequence>
<protein>
    <submittedName>
        <fullName evidence="2">DUF6293 family protein</fullName>
    </submittedName>
</protein>
<dbReference type="Proteomes" id="UP000321408">
    <property type="component" value="Chromosome"/>
</dbReference>
<dbReference type="AlphaFoldDB" id="A0A5B9D644"/>
<evidence type="ECO:0000259" key="1">
    <source>
        <dbReference type="Pfam" id="PF19810"/>
    </source>
</evidence>
<reference evidence="2 3" key="1">
    <citation type="journal article" date="2020" name="Nature">
        <title>Isolation of an archaeon at the prokaryote-eukaryote interface.</title>
        <authorList>
            <person name="Imachi H."/>
            <person name="Nobu M.K."/>
            <person name="Nakahara N."/>
            <person name="Morono Y."/>
            <person name="Ogawara M."/>
            <person name="Takaki Y."/>
            <person name="Takano Y."/>
            <person name="Uematsu K."/>
            <person name="Ikuta T."/>
            <person name="Ito M."/>
            <person name="Matsui Y."/>
            <person name="Miyazaki M."/>
            <person name="Murata K."/>
            <person name="Saito Y."/>
            <person name="Sakai S."/>
            <person name="Song C."/>
            <person name="Tasumi E."/>
            <person name="Yamanaka Y."/>
            <person name="Yamaguchi T."/>
            <person name="Kamagata Y."/>
            <person name="Tamaki H."/>
            <person name="Takai K."/>
        </authorList>
    </citation>
    <scope>NUCLEOTIDE SEQUENCE [LARGE SCALE GENOMIC DNA]</scope>
    <source>
        <strain evidence="2 3">MK-D1</strain>
    </source>
</reference>
<dbReference type="KEGG" id="psyt:DSAG12_00276"/>